<evidence type="ECO:0000256" key="1">
    <source>
        <dbReference type="SAM" id="MobiDB-lite"/>
    </source>
</evidence>
<organism evidence="2 3">
    <name type="scientific">Sphingobium yanoikuyae</name>
    <name type="common">Sphingomonas yanoikuyae</name>
    <dbReference type="NCBI Taxonomy" id="13690"/>
    <lineage>
        <taxon>Bacteria</taxon>
        <taxon>Pseudomonadati</taxon>
        <taxon>Pseudomonadota</taxon>
        <taxon>Alphaproteobacteria</taxon>
        <taxon>Sphingomonadales</taxon>
        <taxon>Sphingomonadaceae</taxon>
        <taxon>Sphingobium</taxon>
    </lineage>
</organism>
<dbReference type="Proteomes" id="UP000037029">
    <property type="component" value="Chromosome"/>
</dbReference>
<accession>A0A0J9CUJ3</accession>
<proteinExistence type="predicted"/>
<feature type="compositionally biased region" description="Basic and acidic residues" evidence="1">
    <location>
        <begin position="138"/>
        <end position="158"/>
    </location>
</feature>
<dbReference type="AlphaFoldDB" id="A0A0J9CUJ3"/>
<reference evidence="2 3" key="1">
    <citation type="submission" date="2017-04" db="EMBL/GenBank/DDBJ databases">
        <title>Characterization, genome and methylation analysis of a phthalic acid esters degrading strain Sphingobium yanoikuyae SHJ.</title>
        <authorList>
            <person name="Feng L."/>
        </authorList>
    </citation>
    <scope>NUCLEOTIDE SEQUENCE [LARGE SCALE GENOMIC DNA]</scope>
    <source>
        <strain evidence="2 3">SHJ</strain>
    </source>
</reference>
<dbReference type="PROSITE" id="PS51257">
    <property type="entry name" value="PROKAR_LIPOPROTEIN"/>
    <property type="match status" value="1"/>
</dbReference>
<protein>
    <submittedName>
        <fullName evidence="2">Uncharacterized protein</fullName>
    </submittedName>
</protein>
<evidence type="ECO:0000313" key="3">
    <source>
        <dbReference type="Proteomes" id="UP000037029"/>
    </source>
</evidence>
<feature type="region of interest" description="Disordered" evidence="1">
    <location>
        <begin position="120"/>
        <end position="158"/>
    </location>
</feature>
<gene>
    <name evidence="2" type="ORF">BV87_23340</name>
</gene>
<sequence>MFLDERSRFSVRSGQLAIVMMAALAAGSCSSGDGNGQLSPDDQALLSDREAHHEFQCNDGSLLHAAYRDEGLVMILSGPAQPQPIRLTAPAQGLTYVGEGITATITNRVLRISEVNRPERTCTSGKPLGLSPVEPADDLVRDENRSSDARNFVENHSR</sequence>
<evidence type="ECO:0000313" key="2">
    <source>
        <dbReference type="EMBL" id="ATP21031.1"/>
    </source>
</evidence>
<dbReference type="RefSeq" id="WP_004210821.1">
    <property type="nucleotide sequence ID" value="NZ_CP020925.1"/>
</dbReference>
<name>A0A0J9CUJ3_SPHYA</name>
<dbReference type="EMBL" id="CP020925">
    <property type="protein sequence ID" value="ATP21031.1"/>
    <property type="molecule type" value="Genomic_DNA"/>
</dbReference>